<feature type="transmembrane region" description="Helical" evidence="2">
    <location>
        <begin position="83"/>
        <end position="106"/>
    </location>
</feature>
<sequence>MYVLPVIADDADALKNGFQSRNIPEMQLLRLEDQKLRDLKSKLDTVKTQLKGMQTRILPELGNNLNLERMLDGVNKLTGDLENHLPCILAGAFFLLFLVLFMFEAIRRHLFSIKGKSASQGRGACKSTSRFCWGGIFCVCSGLLLVPIILLGLVGVVTVTVGGFMHAEVCPYIANSRGMRMSDYVANLKVRDVWDNVVLPQLSGGETNDFADFLNLKAPQNPLQAILIGCDPQNGEPTSKSGLLAQMGIGNLVNISAFLQKSRLTEGVNQAKKNLVDNIANANLGNEFQDDMITKLKNIIQAFQQMLKSLDLPKSINHLQISVFKTAAIESFAKNLPFNCNAQKDDLLALVRNLNESNAAMNELRSAFEGLNGNATALNSSKLEADITSLKMVSTFLTISYSKY</sequence>
<gene>
    <name evidence="3" type="ORF">DILT_LOCUS13828</name>
</gene>
<protein>
    <submittedName>
        <fullName evidence="3">Uncharacterized protein</fullName>
    </submittedName>
</protein>
<keyword evidence="2" id="KW-1133">Transmembrane helix</keyword>
<feature type="transmembrane region" description="Helical" evidence="2">
    <location>
        <begin position="131"/>
        <end position="164"/>
    </location>
</feature>
<keyword evidence="2" id="KW-0812">Transmembrane</keyword>
<feature type="coiled-coil region" evidence="1">
    <location>
        <begin position="29"/>
        <end position="56"/>
    </location>
</feature>
<proteinExistence type="predicted"/>
<keyword evidence="1" id="KW-0175">Coiled coil</keyword>
<evidence type="ECO:0000313" key="3">
    <source>
        <dbReference type="EMBL" id="VDN21397.1"/>
    </source>
</evidence>
<accession>A0A3P7MCY2</accession>
<keyword evidence="4" id="KW-1185">Reference proteome</keyword>
<reference evidence="3 4" key="1">
    <citation type="submission" date="2018-11" db="EMBL/GenBank/DDBJ databases">
        <authorList>
            <consortium name="Pathogen Informatics"/>
        </authorList>
    </citation>
    <scope>NUCLEOTIDE SEQUENCE [LARGE SCALE GENOMIC DNA]</scope>
</reference>
<organism evidence="3 4">
    <name type="scientific">Dibothriocephalus latus</name>
    <name type="common">Fish tapeworm</name>
    <name type="synonym">Diphyllobothrium latum</name>
    <dbReference type="NCBI Taxonomy" id="60516"/>
    <lineage>
        <taxon>Eukaryota</taxon>
        <taxon>Metazoa</taxon>
        <taxon>Spiralia</taxon>
        <taxon>Lophotrochozoa</taxon>
        <taxon>Platyhelminthes</taxon>
        <taxon>Cestoda</taxon>
        <taxon>Eucestoda</taxon>
        <taxon>Diphyllobothriidea</taxon>
        <taxon>Diphyllobothriidae</taxon>
        <taxon>Dibothriocephalus</taxon>
    </lineage>
</organism>
<dbReference type="EMBL" id="UYRU01071746">
    <property type="protein sequence ID" value="VDN21397.1"/>
    <property type="molecule type" value="Genomic_DNA"/>
</dbReference>
<dbReference type="AlphaFoldDB" id="A0A3P7MCY2"/>
<dbReference type="Proteomes" id="UP000281553">
    <property type="component" value="Unassembled WGS sequence"/>
</dbReference>
<evidence type="ECO:0000256" key="2">
    <source>
        <dbReference type="SAM" id="Phobius"/>
    </source>
</evidence>
<name>A0A3P7MCY2_DIBLA</name>
<keyword evidence="2" id="KW-0472">Membrane</keyword>
<evidence type="ECO:0000256" key="1">
    <source>
        <dbReference type="SAM" id="Coils"/>
    </source>
</evidence>
<evidence type="ECO:0000313" key="4">
    <source>
        <dbReference type="Proteomes" id="UP000281553"/>
    </source>
</evidence>
<dbReference type="OrthoDB" id="6271936at2759"/>